<dbReference type="PROSITE" id="PS00678">
    <property type="entry name" value="WD_REPEATS_1"/>
    <property type="match status" value="1"/>
</dbReference>
<sequence length="337" mass="38282">MLRQIGEFYHQGEKDDTSRVWMTCWHHGGRILASCGDDKAVRVWSLVGEPDSKLHLECRTTIDDSHTRAVRSVAFSHDGKSLVSASFDASVVVYQQEDGEFAEANKLEGHESEVKCAVFSKSDEFLATCSRDKSVWFWQQDEDEDFSVSSILQPHTQDVKQVVWHPTEDLLVSCSYDSSIRFYRYDGEDWVTQQKIDGCHVGTVWSAAFDSEGHRLVTVGEDHVIQLFVRENIDSKSADQDTWKSVARYEVENTRWPLYSVTWNTTNDVIATGGGDSKIRLFKISTSSESPIIEHLGVVGRHEFDVNHVVWNPNPKFSNLLTSASDDGTIRLWELEI</sequence>
<keyword evidence="3" id="KW-1185">Reference proteome</keyword>
<dbReference type="OMA" id="IREIRWS"/>
<dbReference type="InterPro" id="IPR001680">
    <property type="entry name" value="WD40_rpt"/>
</dbReference>
<dbReference type="AlphaFoldDB" id="E3M8L6"/>
<evidence type="ECO:0000256" key="1">
    <source>
        <dbReference type="HAMAP-Rule" id="MF_03037"/>
    </source>
</evidence>
<dbReference type="CDD" id="cd00200">
    <property type="entry name" value="WD40"/>
    <property type="match status" value="1"/>
</dbReference>
<dbReference type="InterPro" id="IPR015943">
    <property type="entry name" value="WD40/YVTN_repeat-like_dom_sf"/>
</dbReference>
<evidence type="ECO:0000313" key="2">
    <source>
        <dbReference type="EMBL" id="EFO95725.1"/>
    </source>
</evidence>
<gene>
    <name evidence="2" type="ORF">CRE_13973</name>
</gene>
<dbReference type="GO" id="GO:0097361">
    <property type="term" value="C:cytosolic [4Fe-4S] assembly targeting complex"/>
    <property type="evidence" value="ECO:0007669"/>
    <property type="project" value="InterPro"/>
</dbReference>
<dbReference type="HAMAP" id="MF_03037">
    <property type="entry name" value="ciao1"/>
    <property type="match status" value="1"/>
</dbReference>
<dbReference type="EMBL" id="DS268429">
    <property type="protein sequence ID" value="EFO95725.1"/>
    <property type="molecule type" value="Genomic_DNA"/>
</dbReference>
<organism evidence="3">
    <name type="scientific">Caenorhabditis remanei</name>
    <name type="common">Caenorhabditis vulgaris</name>
    <dbReference type="NCBI Taxonomy" id="31234"/>
    <lineage>
        <taxon>Eukaryota</taxon>
        <taxon>Metazoa</taxon>
        <taxon>Ecdysozoa</taxon>
        <taxon>Nematoda</taxon>
        <taxon>Chromadorea</taxon>
        <taxon>Rhabditida</taxon>
        <taxon>Rhabditina</taxon>
        <taxon>Rhabditomorpha</taxon>
        <taxon>Rhabditoidea</taxon>
        <taxon>Rhabditidae</taxon>
        <taxon>Peloderinae</taxon>
        <taxon>Caenorhabditis</taxon>
    </lineage>
</organism>
<dbReference type="OrthoDB" id="284782at2759"/>
<dbReference type="InterPro" id="IPR028608">
    <property type="entry name" value="CIAO1/Cia1"/>
</dbReference>
<comment type="similarity">
    <text evidence="1">Belongs to the WD repeat CIA1 family.</text>
</comment>
<reference evidence="2" key="1">
    <citation type="submission" date="2007-07" db="EMBL/GenBank/DDBJ databases">
        <title>PCAP assembly of the Caenorhabditis remanei genome.</title>
        <authorList>
            <consortium name="The Caenorhabditis remanei Sequencing Consortium"/>
            <person name="Wilson R.K."/>
        </authorList>
    </citation>
    <scope>NUCLEOTIDE SEQUENCE [LARGE SCALE GENOMIC DNA]</scope>
    <source>
        <strain evidence="2">PB4641</strain>
    </source>
</reference>
<dbReference type="GO" id="GO:0016226">
    <property type="term" value="P:iron-sulfur cluster assembly"/>
    <property type="evidence" value="ECO:0007669"/>
    <property type="project" value="UniProtKB-UniRule"/>
</dbReference>
<dbReference type="InterPro" id="IPR036322">
    <property type="entry name" value="WD40_repeat_dom_sf"/>
</dbReference>
<dbReference type="InterPro" id="IPR020472">
    <property type="entry name" value="WD40_PAC1"/>
</dbReference>
<name>E3M8L6_CAERE</name>
<dbReference type="FunCoup" id="E3M8L6">
    <property type="interactions" value="3001"/>
</dbReference>
<dbReference type="FunFam" id="2.130.10.10:FF:001947">
    <property type="entry name" value="Probable cytosolic iron-sulfur protein assembly protein CIAO1 homolog"/>
    <property type="match status" value="1"/>
</dbReference>
<dbReference type="eggNOG" id="KOG0645">
    <property type="taxonomic scope" value="Eukaryota"/>
</dbReference>
<dbReference type="STRING" id="31234.E3M8L6"/>
<dbReference type="InterPro" id="IPR019775">
    <property type="entry name" value="WD40_repeat_CS"/>
</dbReference>
<dbReference type="PROSITE" id="PS50082">
    <property type="entry name" value="WD_REPEATS_2"/>
    <property type="match status" value="4"/>
</dbReference>
<dbReference type="PRINTS" id="PR00320">
    <property type="entry name" value="GPROTEINBRPT"/>
</dbReference>
<protein>
    <recommendedName>
        <fullName evidence="1">Probable cytosolic iron-sulfur protein assembly protein CIAO1 homolog</fullName>
    </recommendedName>
</protein>
<dbReference type="SUPFAM" id="SSF50978">
    <property type="entry name" value="WD40 repeat-like"/>
    <property type="match status" value="1"/>
</dbReference>
<accession>E3M8L6</accession>
<proteinExistence type="inferred from homology"/>
<dbReference type="PROSITE" id="PS50294">
    <property type="entry name" value="WD_REPEATS_REGION"/>
    <property type="match status" value="4"/>
</dbReference>
<dbReference type="Proteomes" id="UP000008281">
    <property type="component" value="Unassembled WGS sequence"/>
</dbReference>
<dbReference type="Gene3D" id="2.130.10.10">
    <property type="entry name" value="YVTN repeat-like/Quinoprotein amine dehydrogenase"/>
    <property type="match status" value="1"/>
</dbReference>
<dbReference type="SMART" id="SM00320">
    <property type="entry name" value="WD40"/>
    <property type="match status" value="7"/>
</dbReference>
<dbReference type="PANTHER" id="PTHR19920:SF0">
    <property type="entry name" value="CYTOSOLIC IRON-SULFUR PROTEIN ASSEMBLY PROTEIN CIAO1-RELATED"/>
    <property type="match status" value="1"/>
</dbReference>
<comment type="function">
    <text evidence="1">Essential component of the cytosolic iron-sulfur (Fe/S) protein assembly machinery. Required for the maturation of extramitochondrial Fe/S proteins.</text>
</comment>
<dbReference type="Pfam" id="PF00400">
    <property type="entry name" value="WD40"/>
    <property type="match status" value="7"/>
</dbReference>
<dbReference type="HOGENOM" id="CLU_000288_57_8_1"/>
<dbReference type="PANTHER" id="PTHR19920">
    <property type="entry name" value="WD40 PROTEIN CIAO1"/>
    <property type="match status" value="1"/>
</dbReference>
<evidence type="ECO:0000313" key="3">
    <source>
        <dbReference type="Proteomes" id="UP000008281"/>
    </source>
</evidence>